<feature type="transmembrane region" description="Helical" evidence="9">
    <location>
        <begin position="416"/>
        <end position="438"/>
    </location>
</feature>
<dbReference type="NCBIfam" id="TIGR00680">
    <property type="entry name" value="kdpA"/>
    <property type="match status" value="1"/>
</dbReference>
<dbReference type="InterPro" id="IPR004623">
    <property type="entry name" value="KdpA"/>
</dbReference>
<keyword evidence="4 9" id="KW-0812">Transmembrane</keyword>
<evidence type="ECO:0000256" key="3">
    <source>
        <dbReference type="ARBA" id="ARBA00022538"/>
    </source>
</evidence>
<dbReference type="EMBL" id="JBJHZX010000026">
    <property type="protein sequence ID" value="MFL0197157.1"/>
    <property type="molecule type" value="Genomic_DNA"/>
</dbReference>
<keyword evidence="3 9" id="KW-0633">Potassium transport</keyword>
<evidence type="ECO:0000313" key="11">
    <source>
        <dbReference type="Proteomes" id="UP001623660"/>
    </source>
</evidence>
<evidence type="ECO:0000256" key="4">
    <source>
        <dbReference type="ARBA" id="ARBA00022692"/>
    </source>
</evidence>
<dbReference type="PIRSF" id="PIRSF001294">
    <property type="entry name" value="K_ATPaseA"/>
    <property type="match status" value="1"/>
</dbReference>
<dbReference type="RefSeq" id="WP_406793261.1">
    <property type="nucleotide sequence ID" value="NZ_JBJHZX010000026.1"/>
</dbReference>
<evidence type="ECO:0000256" key="6">
    <source>
        <dbReference type="ARBA" id="ARBA00022989"/>
    </source>
</evidence>
<keyword evidence="11" id="KW-1185">Reference proteome</keyword>
<protein>
    <recommendedName>
        <fullName evidence="9">Potassium-transporting ATPase potassium-binding subunit</fullName>
    </recommendedName>
    <alternativeName>
        <fullName evidence="9">ATP phosphohydrolase [potassium-transporting] A chain</fullName>
    </alternativeName>
    <alternativeName>
        <fullName evidence="9">Potassium-binding and translocating subunit A</fullName>
    </alternativeName>
    <alternativeName>
        <fullName evidence="9">Potassium-translocating ATPase A chain</fullName>
    </alternativeName>
</protein>
<keyword evidence="1 9" id="KW-0813">Transport</keyword>
<proteinExistence type="inferred from homology"/>
<feature type="transmembrane region" description="Helical" evidence="9">
    <location>
        <begin position="529"/>
        <end position="553"/>
    </location>
</feature>
<feature type="transmembrane region" description="Helical" evidence="9">
    <location>
        <begin position="253"/>
        <end position="274"/>
    </location>
</feature>
<comment type="subunit">
    <text evidence="9">The system is composed of three essential subunits: KdpA, KdpB and KdpC.</text>
</comment>
<comment type="function">
    <text evidence="9">Part of the high-affinity ATP-driven potassium transport (or Kdp) system, which catalyzes the hydrolysis of ATP coupled with the electrogenic transport of potassium into the cytoplasm. This subunit binds the extracellular potassium ions and delivers the ions to the membrane domain of KdpB through an intramembrane tunnel.</text>
</comment>
<evidence type="ECO:0000256" key="2">
    <source>
        <dbReference type="ARBA" id="ARBA00022475"/>
    </source>
</evidence>
<dbReference type="PANTHER" id="PTHR30607">
    <property type="entry name" value="POTASSIUM-TRANSPORTING ATPASE A CHAIN"/>
    <property type="match status" value="1"/>
</dbReference>
<keyword evidence="2 9" id="KW-1003">Cell membrane</keyword>
<evidence type="ECO:0000256" key="1">
    <source>
        <dbReference type="ARBA" id="ARBA00022448"/>
    </source>
</evidence>
<evidence type="ECO:0000256" key="7">
    <source>
        <dbReference type="ARBA" id="ARBA00023065"/>
    </source>
</evidence>
<keyword evidence="8 9" id="KW-0472">Membrane</keyword>
<sequence>MEWLQIIIPLVLFIILVVPMGKYLYYVGTGDTAFGDRFFNKIDNFIYKICGINKNEEMKWKEYVLSIIAVNAVMIFIGYIILRIQSLPILNPNKIGGMEQSLSFNTIISFMTNTNLQDYSGESGLSHLSQMIVIIFMMFTSSATGFAAALAFMRGIIGHKKTMGNFFVDLTRVITRVLLPLSIIVGIFLVAQGVPQTLSGTHTVTTIEGKMQDITLGPVAALESIKHVGTNGGGFFGANSSHPFENPTPISNLIELLSMMLLPGALVYTFGLMLKNKKQGWAIFAAMAVLFLIGLPICYFAEKSGNPALAHIGLNQLMGNMEGKEVRFGVGQSSLFTAVTTAFTTGTVNNMHDSLTPLGGAIALINMMLNVIFGGKGVGFMNMIMYSILTVFLCGLMVGRTPEFLSKKIEGKEIKLIALAIIIHPFLILMFSALALIMPQGLAGISNPGFHGLSQIVYQFTSSAANNGSGFEGLADNTMFWNTTTGIVMFYGRYLSIIILLAVAGSLASKKAIPVSAGTFRTDNSMFTITLIFIVLIIGALTFLPSLALGPIAEHLTLWH</sequence>
<feature type="transmembrane region" description="Helical" evidence="9">
    <location>
        <begin position="281"/>
        <end position="302"/>
    </location>
</feature>
<keyword evidence="7 9" id="KW-0406">Ion transport</keyword>
<feature type="transmembrane region" description="Helical" evidence="9">
    <location>
        <begin position="6"/>
        <end position="27"/>
    </location>
</feature>
<keyword evidence="5 9" id="KW-0630">Potassium</keyword>
<evidence type="ECO:0000256" key="8">
    <source>
        <dbReference type="ARBA" id="ARBA00023136"/>
    </source>
</evidence>
<name>A0ABW8SM79_9CLOT</name>
<evidence type="ECO:0000256" key="9">
    <source>
        <dbReference type="HAMAP-Rule" id="MF_00275"/>
    </source>
</evidence>
<gene>
    <name evidence="9 10" type="primary">kdpA</name>
    <name evidence="10" type="ORF">ACJDU8_16560</name>
</gene>
<dbReference type="PANTHER" id="PTHR30607:SF2">
    <property type="entry name" value="POTASSIUM-TRANSPORTING ATPASE POTASSIUM-BINDING SUBUNIT"/>
    <property type="match status" value="1"/>
</dbReference>
<dbReference type="Proteomes" id="UP001623660">
    <property type="component" value="Unassembled WGS sequence"/>
</dbReference>
<evidence type="ECO:0000313" key="10">
    <source>
        <dbReference type="EMBL" id="MFL0197157.1"/>
    </source>
</evidence>
<feature type="transmembrane region" description="Helical" evidence="9">
    <location>
        <begin position="173"/>
        <end position="191"/>
    </location>
</feature>
<evidence type="ECO:0000256" key="5">
    <source>
        <dbReference type="ARBA" id="ARBA00022958"/>
    </source>
</evidence>
<dbReference type="HAMAP" id="MF_00275">
    <property type="entry name" value="KdpA"/>
    <property type="match status" value="1"/>
</dbReference>
<feature type="transmembrane region" description="Helical" evidence="9">
    <location>
        <begin position="63"/>
        <end position="82"/>
    </location>
</feature>
<comment type="caution">
    <text evidence="10">The sequence shown here is derived from an EMBL/GenBank/DDBJ whole genome shotgun (WGS) entry which is preliminary data.</text>
</comment>
<reference evidence="10 11" key="1">
    <citation type="submission" date="2024-11" db="EMBL/GenBank/DDBJ databases">
        <authorList>
            <person name="Heng Y.C."/>
            <person name="Lim A.C.H."/>
            <person name="Lee J.K.Y."/>
            <person name="Kittelmann S."/>
        </authorList>
    </citation>
    <scope>NUCLEOTIDE SEQUENCE [LARGE SCALE GENOMIC DNA]</scope>
    <source>
        <strain evidence="10 11">WILCCON 0269</strain>
    </source>
</reference>
<dbReference type="Pfam" id="PF03814">
    <property type="entry name" value="KdpA"/>
    <property type="match status" value="1"/>
</dbReference>
<feature type="transmembrane region" description="Helical" evidence="9">
    <location>
        <begin position="131"/>
        <end position="152"/>
    </location>
</feature>
<accession>A0ABW8SM79</accession>
<organism evidence="10 11">
    <name type="scientific">Candidatus Clostridium eludens</name>
    <dbReference type="NCBI Taxonomy" id="3381663"/>
    <lineage>
        <taxon>Bacteria</taxon>
        <taxon>Bacillati</taxon>
        <taxon>Bacillota</taxon>
        <taxon>Clostridia</taxon>
        <taxon>Eubacteriales</taxon>
        <taxon>Clostridiaceae</taxon>
        <taxon>Clostridium</taxon>
    </lineage>
</organism>
<feature type="transmembrane region" description="Helical" evidence="9">
    <location>
        <begin position="488"/>
        <end position="508"/>
    </location>
</feature>
<keyword evidence="6 9" id="KW-1133">Transmembrane helix</keyword>
<feature type="transmembrane region" description="Helical" evidence="9">
    <location>
        <begin position="379"/>
        <end position="396"/>
    </location>
</feature>
<comment type="subcellular location">
    <subcellularLocation>
        <location evidence="9">Cell membrane</location>
        <topology evidence="9">Multi-pass membrane protein</topology>
    </subcellularLocation>
</comment>
<comment type="similarity">
    <text evidence="9">Belongs to the KdpA family.</text>
</comment>